<dbReference type="Proteomes" id="UP000289775">
    <property type="component" value="Unassembled WGS sequence"/>
</dbReference>
<dbReference type="EMBL" id="JUIW01000013">
    <property type="protein sequence ID" value="RYJ40557.1"/>
    <property type="molecule type" value="Genomic_DNA"/>
</dbReference>
<evidence type="ECO:0000313" key="3">
    <source>
        <dbReference type="Proteomes" id="UP000289775"/>
    </source>
</evidence>
<keyword evidence="1" id="KW-1133">Transmembrane helix</keyword>
<evidence type="ECO:0000256" key="1">
    <source>
        <dbReference type="SAM" id="Phobius"/>
    </source>
</evidence>
<dbReference type="RefSeq" id="WP_129752457.1">
    <property type="nucleotide sequence ID" value="NZ_JUIW01000013.1"/>
</dbReference>
<reference evidence="2 3" key="1">
    <citation type="submission" date="2014-12" db="EMBL/GenBank/DDBJ databases">
        <title>Genome sequence of Flavobacterium beibuense RSKm HC5.</title>
        <authorList>
            <person name="Kim J.F."/>
            <person name="Song J.Y."/>
            <person name="Kwak M.-J."/>
            <person name="Lee S.-W."/>
        </authorList>
    </citation>
    <scope>NUCLEOTIDE SEQUENCE [LARGE SCALE GENOMIC DNA]</scope>
    <source>
        <strain evidence="2 3">RSKm HC5</strain>
    </source>
</reference>
<feature type="transmembrane region" description="Helical" evidence="1">
    <location>
        <begin position="85"/>
        <end position="103"/>
    </location>
</feature>
<evidence type="ECO:0008006" key="4">
    <source>
        <dbReference type="Google" id="ProtNLM"/>
    </source>
</evidence>
<gene>
    <name evidence="2" type="ORF">NU09_3387</name>
</gene>
<evidence type="ECO:0000313" key="2">
    <source>
        <dbReference type="EMBL" id="RYJ40557.1"/>
    </source>
</evidence>
<feature type="transmembrane region" description="Helical" evidence="1">
    <location>
        <begin position="6"/>
        <end position="27"/>
    </location>
</feature>
<sequence length="168" mass="18526">MNDAHFHLIVNHMPIIVPIIGLLVMIGGFISKSEAVKRAAYFIFILAAVCALPAMASGEGAEEIVEHMPGADHHLIHEHEEMAETLAMLCYILGGLSLVGLWASFKKKSFGNIVSLIVLIFSVVVIYFGYQTGTSGGEITHEEIRADFKVEEHEHHDHDGHDHEGHDH</sequence>
<keyword evidence="3" id="KW-1185">Reference proteome</keyword>
<keyword evidence="1" id="KW-0472">Membrane</keyword>
<proteinExistence type="predicted"/>
<dbReference type="OrthoDB" id="853672at2"/>
<keyword evidence="1" id="KW-0812">Transmembrane</keyword>
<feature type="transmembrane region" description="Helical" evidence="1">
    <location>
        <begin position="39"/>
        <end position="56"/>
    </location>
</feature>
<name>A0A444W3U0_9FLAO</name>
<accession>A0A444W3U0</accession>
<organism evidence="2 3">
    <name type="scientific">Flavobacterium beibuense</name>
    <dbReference type="NCBI Taxonomy" id="657326"/>
    <lineage>
        <taxon>Bacteria</taxon>
        <taxon>Pseudomonadati</taxon>
        <taxon>Bacteroidota</taxon>
        <taxon>Flavobacteriia</taxon>
        <taxon>Flavobacteriales</taxon>
        <taxon>Flavobacteriaceae</taxon>
        <taxon>Flavobacterium</taxon>
    </lineage>
</organism>
<comment type="caution">
    <text evidence="2">The sequence shown here is derived from an EMBL/GenBank/DDBJ whole genome shotgun (WGS) entry which is preliminary data.</text>
</comment>
<protein>
    <recommendedName>
        <fullName evidence="4">DUF2231 domain-containing protein</fullName>
    </recommendedName>
</protein>
<feature type="transmembrane region" description="Helical" evidence="1">
    <location>
        <begin position="110"/>
        <end position="130"/>
    </location>
</feature>
<dbReference type="AlphaFoldDB" id="A0A444W3U0"/>